<evidence type="ECO:0000313" key="2">
    <source>
        <dbReference type="Proteomes" id="UP001152562"/>
    </source>
</evidence>
<reference evidence="1" key="1">
    <citation type="submission" date="2022-05" db="EMBL/GenBank/DDBJ databases">
        <authorList>
            <person name="Okamura Y."/>
        </authorList>
    </citation>
    <scope>NUCLEOTIDE SEQUENCE</scope>
</reference>
<evidence type="ECO:0000313" key="1">
    <source>
        <dbReference type="EMBL" id="CAH4029965.1"/>
    </source>
</evidence>
<dbReference type="EMBL" id="CALOZG010000010">
    <property type="protein sequence ID" value="CAH4029965.1"/>
    <property type="molecule type" value="Genomic_DNA"/>
</dbReference>
<accession>A0A9P0TJL8</accession>
<gene>
    <name evidence="1" type="ORF">PIBRA_LOCUS6656</name>
</gene>
<organism evidence="1 2">
    <name type="scientific">Pieris brassicae</name>
    <name type="common">White butterfly</name>
    <name type="synonym">Large white butterfly</name>
    <dbReference type="NCBI Taxonomy" id="7116"/>
    <lineage>
        <taxon>Eukaryota</taxon>
        <taxon>Metazoa</taxon>
        <taxon>Ecdysozoa</taxon>
        <taxon>Arthropoda</taxon>
        <taxon>Hexapoda</taxon>
        <taxon>Insecta</taxon>
        <taxon>Pterygota</taxon>
        <taxon>Neoptera</taxon>
        <taxon>Endopterygota</taxon>
        <taxon>Lepidoptera</taxon>
        <taxon>Glossata</taxon>
        <taxon>Ditrysia</taxon>
        <taxon>Papilionoidea</taxon>
        <taxon>Pieridae</taxon>
        <taxon>Pierinae</taxon>
        <taxon>Pieris</taxon>
    </lineage>
</organism>
<sequence length="70" mass="7750">MPHVHLLRTNFGISTADKTSTSRYLTSTARASRCERNTVRFNERLAMAAALAPRGAQSAPSFTRRARNPC</sequence>
<dbReference type="Proteomes" id="UP001152562">
    <property type="component" value="Unassembled WGS sequence"/>
</dbReference>
<protein>
    <submittedName>
        <fullName evidence="1">Uncharacterized protein</fullName>
    </submittedName>
</protein>
<comment type="caution">
    <text evidence="1">The sequence shown here is derived from an EMBL/GenBank/DDBJ whole genome shotgun (WGS) entry which is preliminary data.</text>
</comment>
<proteinExistence type="predicted"/>
<keyword evidence="2" id="KW-1185">Reference proteome</keyword>
<dbReference type="AlphaFoldDB" id="A0A9P0TJL8"/>
<name>A0A9P0TJL8_PIEBR</name>